<dbReference type="CDD" id="cd00392">
    <property type="entry name" value="Ribosomal_L13"/>
    <property type="match status" value="1"/>
</dbReference>
<dbReference type="InterPro" id="IPR036899">
    <property type="entry name" value="Ribosomal_uL13_sf"/>
</dbReference>
<dbReference type="PIRSF" id="PIRSF002181">
    <property type="entry name" value="Ribosomal_L13"/>
    <property type="match status" value="1"/>
</dbReference>
<protein>
    <recommendedName>
        <fullName evidence="4">Large ribosomal subunit protein uL13</fullName>
    </recommendedName>
</protein>
<dbReference type="EMBL" id="LFWV01000007">
    <property type="protein sequence ID" value="KON32238.1"/>
    <property type="molecule type" value="Genomic_DNA"/>
</dbReference>
<dbReference type="NCBIfam" id="NF005004">
    <property type="entry name" value="PRK06394.1"/>
    <property type="match status" value="1"/>
</dbReference>
<proteinExistence type="inferred from homology"/>
<dbReference type="PATRIC" id="fig|1685125.3.peg.163"/>
<sequence length="147" mass="16351">MQTIKKQVTLVDADGLILGRMASVVAKKLLNGEKIIVVNAEKAVISGKKKNKVAEAKEFLEVGAPKRGPFHYRRPDRILRKTVRGMVPFKKPKGKNALKKLKVFISVPEDLKDQQLMSIEEAQAAKLNGPYFTLADLAKEIGWNQGE</sequence>
<comment type="similarity">
    <text evidence="1 4 5">Belongs to the universal ribosomal protein uL13 family.</text>
</comment>
<dbReference type="PANTHER" id="PTHR11545:SF3">
    <property type="entry name" value="LARGE RIBOSOMAL SUBUNIT PROTEIN UL13"/>
    <property type="match status" value="1"/>
</dbReference>
<dbReference type="Proteomes" id="UP000054016">
    <property type="component" value="Unassembled WGS sequence"/>
</dbReference>
<evidence type="ECO:0000256" key="2">
    <source>
        <dbReference type="ARBA" id="ARBA00022980"/>
    </source>
</evidence>
<dbReference type="NCBIfam" id="TIGR01077">
    <property type="entry name" value="L13_A_E"/>
    <property type="match status" value="1"/>
</dbReference>
<keyword evidence="3 4" id="KW-0687">Ribonucleoprotein</keyword>
<evidence type="ECO:0000256" key="4">
    <source>
        <dbReference type="HAMAP-Rule" id="MF_01366"/>
    </source>
</evidence>
<keyword evidence="2 4" id="KW-0689">Ribosomal protein</keyword>
<dbReference type="Gene3D" id="3.90.1180.10">
    <property type="entry name" value="Ribosomal protein L13"/>
    <property type="match status" value="1"/>
</dbReference>
<dbReference type="SUPFAM" id="SSF52161">
    <property type="entry name" value="Ribosomal protein L13"/>
    <property type="match status" value="1"/>
</dbReference>
<dbReference type="GO" id="GO:0006412">
    <property type="term" value="P:translation"/>
    <property type="evidence" value="ECO:0007669"/>
    <property type="project" value="UniProtKB-UniRule"/>
</dbReference>
<comment type="caution">
    <text evidence="6">The sequence shown here is derived from an EMBL/GenBank/DDBJ whole genome shotgun (WGS) entry which is preliminary data.</text>
</comment>
<gene>
    <name evidence="4" type="primary">rpl13</name>
    <name evidence="6" type="ORF">AC478_00790</name>
</gene>
<evidence type="ECO:0000256" key="3">
    <source>
        <dbReference type="ARBA" id="ARBA00023274"/>
    </source>
</evidence>
<dbReference type="HAMAP" id="MF_01366">
    <property type="entry name" value="Ribosomal_uL13"/>
    <property type="match status" value="1"/>
</dbReference>
<dbReference type="InterPro" id="IPR005755">
    <property type="entry name" value="Ribosomal_uL13_euk/arc"/>
</dbReference>
<dbReference type="InterPro" id="IPR005822">
    <property type="entry name" value="Ribosomal_uL13"/>
</dbReference>
<dbReference type="PROSITE" id="PS00783">
    <property type="entry name" value="RIBOSOMAL_L13"/>
    <property type="match status" value="1"/>
</dbReference>
<dbReference type="GO" id="GO:0022625">
    <property type="term" value="C:cytosolic large ribosomal subunit"/>
    <property type="evidence" value="ECO:0007669"/>
    <property type="project" value="UniProtKB-UniRule"/>
</dbReference>
<accession>A0A0M0BUD3</accession>
<evidence type="ECO:0000313" key="6">
    <source>
        <dbReference type="EMBL" id="KON32238.1"/>
    </source>
</evidence>
<evidence type="ECO:0000313" key="7">
    <source>
        <dbReference type="Proteomes" id="UP000054016"/>
    </source>
</evidence>
<dbReference type="PANTHER" id="PTHR11545">
    <property type="entry name" value="RIBOSOMAL PROTEIN L13"/>
    <property type="match status" value="1"/>
</dbReference>
<name>A0A0M0BUD3_9ARCH</name>
<comment type="subunit">
    <text evidence="4">Part of the 50S ribosomal subunit.</text>
</comment>
<evidence type="ECO:0000256" key="1">
    <source>
        <dbReference type="ARBA" id="ARBA00006227"/>
    </source>
</evidence>
<dbReference type="InterPro" id="IPR023563">
    <property type="entry name" value="Ribosomal_uL13_CS"/>
</dbReference>
<dbReference type="GO" id="GO:0003729">
    <property type="term" value="F:mRNA binding"/>
    <property type="evidence" value="ECO:0007669"/>
    <property type="project" value="TreeGrafter"/>
</dbReference>
<dbReference type="GO" id="GO:0017148">
    <property type="term" value="P:negative regulation of translation"/>
    <property type="evidence" value="ECO:0007669"/>
    <property type="project" value="TreeGrafter"/>
</dbReference>
<dbReference type="Pfam" id="PF00572">
    <property type="entry name" value="Ribosomal_L13"/>
    <property type="match status" value="1"/>
</dbReference>
<dbReference type="AlphaFoldDB" id="A0A0M0BUD3"/>
<organism evidence="6 7">
    <name type="scientific">miscellaneous Crenarchaeota group-1 archaeon SG8-32-3</name>
    <dbReference type="NCBI Taxonomy" id="1685125"/>
    <lineage>
        <taxon>Archaea</taxon>
        <taxon>Candidatus Bathyarchaeota</taxon>
        <taxon>MCG-1</taxon>
    </lineage>
</organism>
<dbReference type="InterPro" id="IPR005823">
    <property type="entry name" value="Ribosomal_uL13_bac-type"/>
</dbReference>
<evidence type="ECO:0000256" key="5">
    <source>
        <dbReference type="RuleBase" id="RU003877"/>
    </source>
</evidence>
<comment type="function">
    <text evidence="4">This protein is one of the early assembly proteins of the 50S ribosomal subunit, although it is not seen to bind rRNA by itself. It is important during the early stages of 50S assembly.</text>
</comment>
<reference evidence="7" key="1">
    <citation type="submission" date="2015-06" db="EMBL/GenBank/DDBJ databases">
        <title>New insights into the roles of widespread benthic archaea in carbon and nitrogen cycling.</title>
        <authorList>
            <person name="Lazar C.S."/>
            <person name="Baker B.J."/>
            <person name="Seitz K.W."/>
            <person name="Hyde A.S."/>
            <person name="Dick G.J."/>
            <person name="Hinrichs K.-U."/>
            <person name="Teske A.P."/>
        </authorList>
    </citation>
    <scope>NUCLEOTIDE SEQUENCE [LARGE SCALE GENOMIC DNA]</scope>
</reference>
<dbReference type="GO" id="GO:0003735">
    <property type="term" value="F:structural constituent of ribosome"/>
    <property type="evidence" value="ECO:0007669"/>
    <property type="project" value="UniProtKB-UniRule"/>
</dbReference>